<dbReference type="Gene3D" id="3.30.559.10">
    <property type="entry name" value="Chloramphenicol acetyltransferase-like domain"/>
    <property type="match status" value="1"/>
</dbReference>
<dbReference type="PANTHER" id="PTHR38474:SF1">
    <property type="entry name" value="SLR0299 PROTEIN"/>
    <property type="match status" value="1"/>
</dbReference>
<accession>A0A3R6K4Q0</accession>
<sequence length="206" mass="23805">MKEVNPKETTRAYAFEMWMNAPMPMLTFFKTVDVTRLVRINKRTGLKFNMLMCWCVGKAASNIKEFYMLPVGRKLMQYDNLAVCTIVANRKGEVSSCDVPFSDNLQQFNADYLRLTKQIAESCRNHDLTDSMVIGTSALAQYKIDGAVGMYSGIFNNPFLIWGKYKKRWWKRTLTVSFQFHHTQMDGAHASRFLENLQKRIKGLSV</sequence>
<reference evidence="1 2" key="1">
    <citation type="submission" date="2018-08" db="EMBL/GenBank/DDBJ databases">
        <title>A genome reference for cultivated species of the human gut microbiota.</title>
        <authorList>
            <person name="Zou Y."/>
            <person name="Xue W."/>
            <person name="Luo G."/>
        </authorList>
    </citation>
    <scope>NUCLEOTIDE SEQUENCE [LARGE SCALE GENOMIC DNA]</scope>
    <source>
        <strain evidence="1 2">AM30-4</strain>
    </source>
</reference>
<dbReference type="InterPro" id="IPR023213">
    <property type="entry name" value="CAT-like_dom_sf"/>
</dbReference>
<dbReference type="RefSeq" id="WP_008780027.1">
    <property type="nucleotide sequence ID" value="NZ_CP103148.1"/>
</dbReference>
<name>A0A3R6K4Q0_PARDI</name>
<dbReference type="InterPro" id="IPR001707">
    <property type="entry name" value="Cmp_AcTrfase"/>
</dbReference>
<gene>
    <name evidence="1" type="ORF">DW782_06885</name>
</gene>
<dbReference type="AlphaFoldDB" id="A0A3R6K4Q0"/>
<dbReference type="Pfam" id="PF00302">
    <property type="entry name" value="CAT"/>
    <property type="match status" value="1"/>
</dbReference>
<dbReference type="SUPFAM" id="SSF52777">
    <property type="entry name" value="CoA-dependent acyltransferases"/>
    <property type="match status" value="1"/>
</dbReference>
<protein>
    <submittedName>
        <fullName evidence="1">Chloramphenicol acetyltransferase</fullName>
    </submittedName>
</protein>
<organism evidence="1 2">
    <name type="scientific">Parabacteroides distasonis</name>
    <dbReference type="NCBI Taxonomy" id="823"/>
    <lineage>
        <taxon>Bacteria</taxon>
        <taxon>Pseudomonadati</taxon>
        <taxon>Bacteroidota</taxon>
        <taxon>Bacteroidia</taxon>
        <taxon>Bacteroidales</taxon>
        <taxon>Tannerellaceae</taxon>
        <taxon>Parabacteroides</taxon>
    </lineage>
</organism>
<comment type="caution">
    <text evidence="1">The sequence shown here is derived from an EMBL/GenBank/DDBJ whole genome shotgun (WGS) entry which is preliminary data.</text>
</comment>
<proteinExistence type="predicted"/>
<dbReference type="NCBIfam" id="NF040637">
    <property type="entry name" value="CatA_like_2"/>
    <property type="match status" value="1"/>
</dbReference>
<dbReference type="SMART" id="SM01059">
    <property type="entry name" value="CAT"/>
    <property type="match status" value="1"/>
</dbReference>
<keyword evidence="1" id="KW-0808">Transferase</keyword>
<dbReference type="EMBL" id="QSJN01000003">
    <property type="protein sequence ID" value="RHD76474.1"/>
    <property type="molecule type" value="Genomic_DNA"/>
</dbReference>
<evidence type="ECO:0000313" key="1">
    <source>
        <dbReference type="EMBL" id="RHD76474.1"/>
    </source>
</evidence>
<dbReference type="Proteomes" id="UP000284660">
    <property type="component" value="Unassembled WGS sequence"/>
</dbReference>
<dbReference type="GO" id="GO:0008811">
    <property type="term" value="F:chloramphenicol O-acetyltransferase activity"/>
    <property type="evidence" value="ECO:0007669"/>
    <property type="project" value="InterPro"/>
</dbReference>
<dbReference type="PANTHER" id="PTHR38474">
    <property type="entry name" value="SLR0299 PROTEIN"/>
    <property type="match status" value="1"/>
</dbReference>
<evidence type="ECO:0000313" key="2">
    <source>
        <dbReference type="Proteomes" id="UP000284660"/>
    </source>
</evidence>